<dbReference type="NCBIfam" id="NF002325">
    <property type="entry name" value="PRK01278.1"/>
    <property type="match status" value="1"/>
</dbReference>
<dbReference type="GO" id="GO:0030170">
    <property type="term" value="F:pyridoxal phosphate binding"/>
    <property type="evidence" value="ECO:0007669"/>
    <property type="project" value="InterPro"/>
</dbReference>
<comment type="similarity">
    <text evidence="5">Belongs to the class-III pyridoxal-phosphate-dependent aminotransferase family.</text>
</comment>
<protein>
    <submittedName>
        <fullName evidence="6">Acetylornithine/N-succinyldiaminopimelate aminotransferase</fullName>
    </submittedName>
</protein>
<evidence type="ECO:0000256" key="3">
    <source>
        <dbReference type="ARBA" id="ARBA00022679"/>
    </source>
</evidence>
<dbReference type="PANTHER" id="PTHR11986:SF79">
    <property type="entry name" value="ACETYLORNITHINE AMINOTRANSFERASE, MITOCHONDRIAL"/>
    <property type="match status" value="1"/>
</dbReference>
<keyword evidence="2 6" id="KW-0032">Aminotransferase</keyword>
<comment type="cofactor">
    <cofactor evidence="1">
        <name>pyridoxal 5'-phosphate</name>
        <dbReference type="ChEBI" id="CHEBI:597326"/>
    </cofactor>
</comment>
<dbReference type="EMBL" id="FOFS01000017">
    <property type="protein sequence ID" value="SER15293.1"/>
    <property type="molecule type" value="Genomic_DNA"/>
</dbReference>
<keyword evidence="3 6" id="KW-0808">Transferase</keyword>
<dbReference type="FunFam" id="3.40.640.10:FF:000004">
    <property type="entry name" value="Acetylornithine aminotransferase"/>
    <property type="match status" value="1"/>
</dbReference>
<dbReference type="STRING" id="489703.SAMN04488038_11768"/>
<dbReference type="Gene3D" id="3.40.640.10">
    <property type="entry name" value="Type I PLP-dependent aspartate aminotransferase-like (Major domain)"/>
    <property type="match status" value="1"/>
</dbReference>
<evidence type="ECO:0000313" key="6">
    <source>
        <dbReference type="EMBL" id="SER15293.1"/>
    </source>
</evidence>
<dbReference type="InterPro" id="IPR015424">
    <property type="entry name" value="PyrdxlP-dep_Trfase"/>
</dbReference>
<dbReference type="Gene3D" id="3.90.1150.10">
    <property type="entry name" value="Aspartate Aminotransferase, domain 1"/>
    <property type="match status" value="1"/>
</dbReference>
<dbReference type="InterPro" id="IPR005814">
    <property type="entry name" value="Aminotrans_3"/>
</dbReference>
<dbReference type="InterPro" id="IPR050103">
    <property type="entry name" value="Class-III_PLP-dep_AT"/>
</dbReference>
<dbReference type="InterPro" id="IPR015422">
    <property type="entry name" value="PyrdxlP-dep_Trfase_small"/>
</dbReference>
<keyword evidence="7" id="KW-1185">Reference proteome</keyword>
<evidence type="ECO:0000256" key="5">
    <source>
        <dbReference type="RuleBase" id="RU003560"/>
    </source>
</evidence>
<dbReference type="Pfam" id="PF00202">
    <property type="entry name" value="Aminotran_3"/>
    <property type="match status" value="1"/>
</dbReference>
<dbReference type="CDD" id="cd00610">
    <property type="entry name" value="OAT_like"/>
    <property type="match status" value="1"/>
</dbReference>
<evidence type="ECO:0000256" key="4">
    <source>
        <dbReference type="ARBA" id="ARBA00022898"/>
    </source>
</evidence>
<dbReference type="PANTHER" id="PTHR11986">
    <property type="entry name" value="AMINOTRANSFERASE CLASS III"/>
    <property type="match status" value="1"/>
</dbReference>
<sequence length="383" mass="40402">MVRGRGSWLWDSAGRRYLDFVQGWAVNCLGHSHPALTQALTQQAGELLTPSPAYHNAQALRLATRLAQLTGLAQVFFASSGAEANEGAIKLARKWGRLHRGGAWKIITLHKGYHGRTLATMSATGKPGWGSMFAPQVPGFVKAQLNDLASVEALIDADTVALMLELVQGEAGVHGATPEFAQGLRQLCDRHGLLLIVDEVQTGIGRLGTLFGCQRYGISPDIMTLGKGLGGGVPLTALLASASASCFDYGEQGGTFCGNPFTAAAGNAVLDVVAQAEFLAEVRARSAQLQAGLRALQQRHQLAEVRAFGLLQALELGPGRNATALAAAALERGLLLNAPNPGCLRLMPALNVRSEEIEQMLEMLDALLAEPCAQTPARCALSA</sequence>
<accession>A0A1H9LWS1</accession>
<keyword evidence="4 5" id="KW-0663">Pyridoxal phosphate</keyword>
<evidence type="ECO:0000256" key="1">
    <source>
        <dbReference type="ARBA" id="ARBA00001933"/>
    </source>
</evidence>
<organism evidence="6 7">
    <name type="scientific">Solimonas aquatica</name>
    <dbReference type="NCBI Taxonomy" id="489703"/>
    <lineage>
        <taxon>Bacteria</taxon>
        <taxon>Pseudomonadati</taxon>
        <taxon>Pseudomonadota</taxon>
        <taxon>Gammaproteobacteria</taxon>
        <taxon>Nevskiales</taxon>
        <taxon>Nevskiaceae</taxon>
        <taxon>Solimonas</taxon>
    </lineage>
</organism>
<dbReference type="InterPro" id="IPR015421">
    <property type="entry name" value="PyrdxlP-dep_Trfase_major"/>
</dbReference>
<dbReference type="PROSITE" id="PS00600">
    <property type="entry name" value="AA_TRANSFER_CLASS_3"/>
    <property type="match status" value="1"/>
</dbReference>
<dbReference type="InterPro" id="IPR049704">
    <property type="entry name" value="Aminotrans_3_PPA_site"/>
</dbReference>
<evidence type="ECO:0000256" key="2">
    <source>
        <dbReference type="ARBA" id="ARBA00022576"/>
    </source>
</evidence>
<gene>
    <name evidence="6" type="ORF">SAMN04488038_11768</name>
</gene>
<dbReference type="GO" id="GO:0042802">
    <property type="term" value="F:identical protein binding"/>
    <property type="evidence" value="ECO:0007669"/>
    <property type="project" value="TreeGrafter"/>
</dbReference>
<dbReference type="AlphaFoldDB" id="A0A1H9LWS1"/>
<dbReference type="Proteomes" id="UP000199233">
    <property type="component" value="Unassembled WGS sequence"/>
</dbReference>
<dbReference type="PIRSF" id="PIRSF000521">
    <property type="entry name" value="Transaminase_4ab_Lys_Orn"/>
    <property type="match status" value="1"/>
</dbReference>
<name>A0A1H9LWS1_9GAMM</name>
<dbReference type="SUPFAM" id="SSF53383">
    <property type="entry name" value="PLP-dependent transferases"/>
    <property type="match status" value="1"/>
</dbReference>
<reference evidence="7" key="1">
    <citation type="submission" date="2016-10" db="EMBL/GenBank/DDBJ databases">
        <authorList>
            <person name="Varghese N."/>
            <person name="Submissions S."/>
        </authorList>
    </citation>
    <scope>NUCLEOTIDE SEQUENCE [LARGE SCALE GENOMIC DNA]</scope>
    <source>
        <strain evidence="7">DSM 25927</strain>
    </source>
</reference>
<evidence type="ECO:0000313" key="7">
    <source>
        <dbReference type="Proteomes" id="UP000199233"/>
    </source>
</evidence>
<dbReference type="GO" id="GO:0008483">
    <property type="term" value="F:transaminase activity"/>
    <property type="evidence" value="ECO:0007669"/>
    <property type="project" value="UniProtKB-KW"/>
</dbReference>
<proteinExistence type="inferred from homology"/>